<accession>A0ABV9BAK9</accession>
<protein>
    <submittedName>
        <fullName evidence="2">Nuclear transport factor 2 family protein</fullName>
    </submittedName>
</protein>
<evidence type="ECO:0000259" key="1">
    <source>
        <dbReference type="Pfam" id="PF12680"/>
    </source>
</evidence>
<evidence type="ECO:0000313" key="3">
    <source>
        <dbReference type="Proteomes" id="UP001595839"/>
    </source>
</evidence>
<comment type="caution">
    <text evidence="2">The sequence shown here is derived from an EMBL/GenBank/DDBJ whole genome shotgun (WGS) entry which is preliminary data.</text>
</comment>
<keyword evidence="3" id="KW-1185">Reference proteome</keyword>
<dbReference type="RefSeq" id="WP_381176763.1">
    <property type="nucleotide sequence ID" value="NZ_JBHSFK010000076.1"/>
</dbReference>
<dbReference type="InterPro" id="IPR037401">
    <property type="entry name" value="SnoaL-like"/>
</dbReference>
<dbReference type="Pfam" id="PF12680">
    <property type="entry name" value="SnoaL_2"/>
    <property type="match status" value="1"/>
</dbReference>
<evidence type="ECO:0000313" key="2">
    <source>
        <dbReference type="EMBL" id="MFC4508321.1"/>
    </source>
</evidence>
<dbReference type="Proteomes" id="UP001595839">
    <property type="component" value="Unassembled WGS sequence"/>
</dbReference>
<reference evidence="3" key="1">
    <citation type="journal article" date="2019" name="Int. J. Syst. Evol. Microbiol.">
        <title>The Global Catalogue of Microorganisms (GCM) 10K type strain sequencing project: providing services to taxonomists for standard genome sequencing and annotation.</title>
        <authorList>
            <consortium name="The Broad Institute Genomics Platform"/>
            <consortium name="The Broad Institute Genome Sequencing Center for Infectious Disease"/>
            <person name="Wu L."/>
            <person name="Ma J."/>
        </authorList>
    </citation>
    <scope>NUCLEOTIDE SEQUENCE [LARGE SCALE GENOMIC DNA]</scope>
    <source>
        <strain evidence="3">CGMCC 4.7177</strain>
    </source>
</reference>
<sequence>MTTPAQISEQYFTAWQTGDFDTLRGLLADDVDFVGALGRASGVEECLAGLRGMGRMLERIEVHARVADDTDVITWFDLHTAGGAAPAPTANWSHVENGRITRIRVTFDPREILATLDR</sequence>
<gene>
    <name evidence="2" type="ORF">ACFPIH_54595</name>
</gene>
<name>A0ABV9BAK9_9ACTN</name>
<dbReference type="Gene3D" id="3.10.450.50">
    <property type="match status" value="1"/>
</dbReference>
<dbReference type="SUPFAM" id="SSF54427">
    <property type="entry name" value="NTF2-like"/>
    <property type="match status" value="1"/>
</dbReference>
<feature type="domain" description="SnoaL-like" evidence="1">
    <location>
        <begin position="9"/>
        <end position="103"/>
    </location>
</feature>
<dbReference type="InterPro" id="IPR032710">
    <property type="entry name" value="NTF2-like_dom_sf"/>
</dbReference>
<dbReference type="EMBL" id="JBHSFK010000076">
    <property type="protein sequence ID" value="MFC4508321.1"/>
    <property type="molecule type" value="Genomic_DNA"/>
</dbReference>
<organism evidence="2 3">
    <name type="scientific">Streptomyces vulcanius</name>
    <dbReference type="NCBI Taxonomy" id="1441876"/>
    <lineage>
        <taxon>Bacteria</taxon>
        <taxon>Bacillati</taxon>
        <taxon>Actinomycetota</taxon>
        <taxon>Actinomycetes</taxon>
        <taxon>Kitasatosporales</taxon>
        <taxon>Streptomycetaceae</taxon>
        <taxon>Streptomyces</taxon>
    </lineage>
</organism>
<proteinExistence type="predicted"/>